<dbReference type="SUPFAM" id="SSF52799">
    <property type="entry name" value="(Phosphotyrosine protein) phosphatases II"/>
    <property type="match status" value="1"/>
</dbReference>
<dbReference type="PROSITE" id="PS50003">
    <property type="entry name" value="PH_DOMAIN"/>
    <property type="match status" value="1"/>
</dbReference>
<feature type="domain" description="Myotubularin phosphatase" evidence="4">
    <location>
        <begin position="296"/>
        <end position="686"/>
    </location>
</feature>
<dbReference type="InterPro" id="IPR011993">
    <property type="entry name" value="PH-like_dom_sf"/>
</dbReference>
<proteinExistence type="inferred from homology"/>
<dbReference type="OrthoDB" id="5968702at2759"/>
<dbReference type="InterPro" id="IPR030564">
    <property type="entry name" value="Myotubularin"/>
</dbReference>
<organism evidence="5 6">
    <name type="scientific">Pocillopora damicornis</name>
    <name type="common">Cauliflower coral</name>
    <name type="synonym">Millepora damicornis</name>
    <dbReference type="NCBI Taxonomy" id="46731"/>
    <lineage>
        <taxon>Eukaryota</taxon>
        <taxon>Metazoa</taxon>
        <taxon>Cnidaria</taxon>
        <taxon>Anthozoa</taxon>
        <taxon>Hexacorallia</taxon>
        <taxon>Scleractinia</taxon>
        <taxon>Astrocoeniina</taxon>
        <taxon>Pocilloporidae</taxon>
        <taxon>Pocillopora</taxon>
    </lineage>
</organism>
<dbReference type="AlphaFoldDB" id="A0A3M6T5A2"/>
<reference evidence="5 6" key="1">
    <citation type="journal article" date="2018" name="Sci. Rep.">
        <title>Comparative analysis of the Pocillopora damicornis genome highlights role of immune system in coral evolution.</title>
        <authorList>
            <person name="Cunning R."/>
            <person name="Bay R.A."/>
            <person name="Gillette P."/>
            <person name="Baker A.C."/>
            <person name="Traylor-Knowles N."/>
        </authorList>
    </citation>
    <scope>NUCLEOTIDE SEQUENCE [LARGE SCALE GENOMIC DNA]</scope>
    <source>
        <strain evidence="5">RSMAS</strain>
        <tissue evidence="5">Whole animal</tissue>
    </source>
</reference>
<dbReference type="STRING" id="46731.A0A3M6T5A2"/>
<dbReference type="InterPro" id="IPR010569">
    <property type="entry name" value="Myotubularin-like_Pase_dom"/>
</dbReference>
<evidence type="ECO:0000313" key="5">
    <source>
        <dbReference type="EMBL" id="RMX36475.1"/>
    </source>
</evidence>
<keyword evidence="6" id="KW-1185">Reference proteome</keyword>
<evidence type="ECO:0000256" key="2">
    <source>
        <dbReference type="SAM" id="MobiDB-lite"/>
    </source>
</evidence>
<evidence type="ECO:0000256" key="1">
    <source>
        <dbReference type="ARBA" id="ARBA00007471"/>
    </source>
</evidence>
<dbReference type="InterPro" id="IPR029021">
    <property type="entry name" value="Prot-tyrosine_phosphatase-like"/>
</dbReference>
<comment type="similarity">
    <text evidence="1">Belongs to the protein-tyrosine phosphatase family. Non-receptor class myotubularin subfamily.</text>
</comment>
<protein>
    <recommendedName>
        <fullName evidence="7">Myotubularin phosphatase domain-containing protein</fullName>
    </recommendedName>
</protein>
<evidence type="ECO:0008006" key="7">
    <source>
        <dbReference type="Google" id="ProtNLM"/>
    </source>
</evidence>
<dbReference type="SUPFAM" id="SSF50729">
    <property type="entry name" value="PH domain-like"/>
    <property type="match status" value="2"/>
</dbReference>
<dbReference type="Gene3D" id="2.30.29.30">
    <property type="entry name" value="Pleckstrin-homology domain (PH domain)/Phosphotyrosine-binding domain (PTB)"/>
    <property type="match status" value="1"/>
</dbReference>
<dbReference type="GO" id="GO:0005737">
    <property type="term" value="C:cytoplasm"/>
    <property type="evidence" value="ECO:0007669"/>
    <property type="project" value="TreeGrafter"/>
</dbReference>
<evidence type="ECO:0000259" key="4">
    <source>
        <dbReference type="PROSITE" id="PS51339"/>
    </source>
</evidence>
<sequence>MERTSITPDQLLRIFNEAPSSNVSPSKICGQEKFYTHPPLLPGEQIISQQDHVTCVDTFDDITEGVLHITTYRVIFAGSHMKHGLDEHEFVDADPEEVARRGHHFQTSSRKASPSHSKCHAIRSFEATHPRKPNKRLSAHNISKKIKSGGVRRGLRHSQSMKGKNHAVATLPGVCEQSVKLQTLRPIILSNIEHIDHSYEVEVSIPLSSIFDIKKFSKKNLPKDKQMFLLDGFEIFCSNIQSHRFCPGLMTTIDAEAVMKIILQTSKIDFSKLFAFTYKSSIILPTSCTILDSKDAPNFYKFEVECDRLKLFHTGNWQIHKGTRPLHYPAKVVVPISVTKEELTEIADVHRGEGCFPVVCWRHINCGAVMLRSPAALFRRGLKDSRCPADEKYLVTVSALSEAATEKLVVFTEQIRQSGGGLLNSSQQVTQMTGQLTPQEGETFYYPNIKFMYAEGIPDVKSVKQSAYKLQAVLANRSDDSKWLSALDDCDWLMQVSELLKTATHISVAMDCDKSSVMISYEDGMDRTAQVTSLSQLLLDPFYRTVAGFQILIQKEWLSFGHKFYSRTMSPQAHDDYSPVFLQWLDCVWQVLQQFPFSFEFNSLLLEVIAEHVYSSRFGTFIANAESEREEEEYEDKTISLWTWLNVTTMANPEKFINLRYKEQQQQRVLRPLYRIPYLKLWSSFYVNRYRYDHVHDASKAAELEALKLEDRYEELQEKYCSLIRKLAEVDSEDYSSTFSFHTATLHRALQKKSSNDHFSVFKGSRNSSLDNGLDASGTWPSEASNLSEEDPDTLMSSMKSLSMPRRRMTRSRSLDDMLTTDLRQKRAPKKTTLLRRVGSSKFYTEQIVNAVNAEPTTDVRNLPISEKYNSLKEYLDSEGIDLGSEKDVIVTESRCCGYMVKQGQVRRSWKRRWFVLDLTRKCLAYFETEKADIPKGAISCKAITRVYEHKKCGKSKNRFLFCVDTPDRTYIMYAPSEQSMNIWITCLTISPAAIELQRDET</sequence>
<feature type="region of interest" description="Disordered" evidence="2">
    <location>
        <begin position="766"/>
        <end position="796"/>
    </location>
</feature>
<dbReference type="PANTHER" id="PTHR10807">
    <property type="entry name" value="MYOTUBULARIN-RELATED"/>
    <property type="match status" value="1"/>
</dbReference>
<accession>A0A3M6T5A2</accession>
<dbReference type="GO" id="GO:0016020">
    <property type="term" value="C:membrane"/>
    <property type="evidence" value="ECO:0007669"/>
    <property type="project" value="TreeGrafter"/>
</dbReference>
<dbReference type="InterPro" id="IPR001849">
    <property type="entry name" value="PH_domain"/>
</dbReference>
<dbReference type="EMBL" id="RCHS01004322">
    <property type="protein sequence ID" value="RMX36475.1"/>
    <property type="molecule type" value="Genomic_DNA"/>
</dbReference>
<dbReference type="PANTHER" id="PTHR10807:SF109">
    <property type="entry name" value="SET DOMAIN BINDING FACTOR, ISOFORM A"/>
    <property type="match status" value="1"/>
</dbReference>
<dbReference type="PROSITE" id="PS51339">
    <property type="entry name" value="PPASE_MYOTUBULARIN"/>
    <property type="match status" value="1"/>
</dbReference>
<comment type="caution">
    <text evidence="5">The sequence shown here is derived from an EMBL/GenBank/DDBJ whole genome shotgun (WGS) entry which is preliminary data.</text>
</comment>
<dbReference type="FunFam" id="2.30.29.30:FF:000286">
    <property type="entry name" value="PH-protein kinase domain containing protein"/>
    <property type="match status" value="1"/>
</dbReference>
<dbReference type="SMART" id="SM00233">
    <property type="entry name" value="PH"/>
    <property type="match status" value="1"/>
</dbReference>
<gene>
    <name evidence="5" type="ORF">pdam_00010022</name>
</gene>
<evidence type="ECO:0000259" key="3">
    <source>
        <dbReference type="PROSITE" id="PS50003"/>
    </source>
</evidence>
<feature type="domain" description="PH" evidence="3">
    <location>
        <begin position="893"/>
        <end position="993"/>
    </location>
</feature>
<evidence type="ECO:0000313" key="6">
    <source>
        <dbReference type="Proteomes" id="UP000275408"/>
    </source>
</evidence>
<dbReference type="GO" id="GO:0005085">
    <property type="term" value="F:guanyl-nucleotide exchange factor activity"/>
    <property type="evidence" value="ECO:0007669"/>
    <property type="project" value="TreeGrafter"/>
</dbReference>
<dbReference type="Pfam" id="PF06602">
    <property type="entry name" value="Myotub-related"/>
    <property type="match status" value="1"/>
</dbReference>
<dbReference type="Proteomes" id="UP000275408">
    <property type="component" value="Unassembled WGS sequence"/>
</dbReference>
<dbReference type="OMA" id="HINCGAV"/>
<dbReference type="Pfam" id="PF00169">
    <property type="entry name" value="PH"/>
    <property type="match status" value="1"/>
</dbReference>
<name>A0A3M6T5A2_POCDA</name>